<protein>
    <submittedName>
        <fullName evidence="2">Uncharacterized protein</fullName>
    </submittedName>
</protein>
<feature type="region of interest" description="Disordered" evidence="1">
    <location>
        <begin position="196"/>
        <end position="218"/>
    </location>
</feature>
<dbReference type="Proteomes" id="UP000318571">
    <property type="component" value="Chromosome 1"/>
</dbReference>
<feature type="compositionally biased region" description="Basic and acidic residues" evidence="1">
    <location>
        <begin position="204"/>
        <end position="214"/>
    </location>
</feature>
<comment type="caution">
    <text evidence="2">The sequence shown here is derived from an EMBL/GenBank/DDBJ whole genome shotgun (WGS) entry which is preliminary data.</text>
</comment>
<proteinExistence type="predicted"/>
<name>A0A553NV41_TIGCA</name>
<gene>
    <name evidence="2" type="ORF">TCAL_12577</name>
</gene>
<sequence length="239" mass="27350">QSRLLKSLVFQENGSSSRETYAVLENPPLATQVHHLSFCIKIYLNLFKPSIAYVFESGPRIFNSTENSEGHEEFDLILAITTNGPWVGIKNHNFVTKGKVLPLEWNHFCFAYDGEHNSAVMVQNGQVILNITNHASFDRQPLTPEFLENLILGQRQISLRDPILSFSGEIAEFNVWNRTLTLREQIQTTSININGPLHKATRHSKSDHGGDRGTLKRNGKKRDHLLLDWNTQRWKYSQV</sequence>
<feature type="non-terminal residue" evidence="2">
    <location>
        <position position="239"/>
    </location>
</feature>
<dbReference type="SUPFAM" id="SSF49899">
    <property type="entry name" value="Concanavalin A-like lectins/glucanases"/>
    <property type="match status" value="1"/>
</dbReference>
<dbReference type="AlphaFoldDB" id="A0A553NV41"/>
<dbReference type="Pfam" id="PF13385">
    <property type="entry name" value="Laminin_G_3"/>
    <property type="match status" value="1"/>
</dbReference>
<evidence type="ECO:0000256" key="1">
    <source>
        <dbReference type="SAM" id="MobiDB-lite"/>
    </source>
</evidence>
<dbReference type="Gene3D" id="2.60.120.200">
    <property type="match status" value="1"/>
</dbReference>
<dbReference type="EMBL" id="VCGU01000010">
    <property type="protein sequence ID" value="TRY69294.1"/>
    <property type="molecule type" value="Genomic_DNA"/>
</dbReference>
<reference evidence="2 3" key="1">
    <citation type="journal article" date="2018" name="Nat. Ecol. Evol.">
        <title>Genomic signatures of mitonuclear coevolution across populations of Tigriopus californicus.</title>
        <authorList>
            <person name="Barreto F.S."/>
            <person name="Watson E.T."/>
            <person name="Lima T.G."/>
            <person name="Willett C.S."/>
            <person name="Edmands S."/>
            <person name="Li W."/>
            <person name="Burton R.S."/>
        </authorList>
    </citation>
    <scope>NUCLEOTIDE SEQUENCE [LARGE SCALE GENOMIC DNA]</scope>
    <source>
        <strain evidence="2 3">San Diego</strain>
    </source>
</reference>
<accession>A0A553NV41</accession>
<organism evidence="2 3">
    <name type="scientific">Tigriopus californicus</name>
    <name type="common">Marine copepod</name>
    <dbReference type="NCBI Taxonomy" id="6832"/>
    <lineage>
        <taxon>Eukaryota</taxon>
        <taxon>Metazoa</taxon>
        <taxon>Ecdysozoa</taxon>
        <taxon>Arthropoda</taxon>
        <taxon>Crustacea</taxon>
        <taxon>Multicrustacea</taxon>
        <taxon>Hexanauplia</taxon>
        <taxon>Copepoda</taxon>
        <taxon>Harpacticoida</taxon>
        <taxon>Harpacticidae</taxon>
        <taxon>Tigriopus</taxon>
    </lineage>
</organism>
<keyword evidence="3" id="KW-1185">Reference proteome</keyword>
<evidence type="ECO:0000313" key="2">
    <source>
        <dbReference type="EMBL" id="TRY69294.1"/>
    </source>
</evidence>
<dbReference type="InterPro" id="IPR013320">
    <property type="entry name" value="ConA-like_dom_sf"/>
</dbReference>
<feature type="non-terminal residue" evidence="2">
    <location>
        <position position="1"/>
    </location>
</feature>
<evidence type="ECO:0000313" key="3">
    <source>
        <dbReference type="Proteomes" id="UP000318571"/>
    </source>
</evidence>